<reference evidence="2 3" key="1">
    <citation type="submission" date="2020-04" db="EMBL/GenBank/DDBJ databases">
        <title>MicrobeNet Type strains.</title>
        <authorList>
            <person name="Nicholson A.C."/>
        </authorList>
    </citation>
    <scope>NUCLEOTIDE SEQUENCE [LARGE SCALE GENOMIC DNA]</scope>
    <source>
        <strain evidence="2 3">ATCC BAA-789</strain>
    </source>
</reference>
<feature type="compositionally biased region" description="Low complexity" evidence="1">
    <location>
        <begin position="348"/>
        <end position="358"/>
    </location>
</feature>
<evidence type="ECO:0000256" key="1">
    <source>
        <dbReference type="SAM" id="MobiDB-lite"/>
    </source>
</evidence>
<dbReference type="EMBL" id="JAAXOW010000002">
    <property type="protein sequence ID" value="NKX93476.1"/>
    <property type="molecule type" value="Genomic_DNA"/>
</dbReference>
<feature type="region of interest" description="Disordered" evidence="1">
    <location>
        <begin position="296"/>
        <end position="358"/>
    </location>
</feature>
<evidence type="ECO:0000313" key="2">
    <source>
        <dbReference type="EMBL" id="NKX93476.1"/>
    </source>
</evidence>
<dbReference type="Gene3D" id="3.40.50.10900">
    <property type="entry name" value="PAC-like subunit"/>
    <property type="match status" value="1"/>
</dbReference>
<sequence>MDEPILPELPDDLGSLLPEIDVSPASDSAAGSDQGAVMIAAFEGWNDAGSAATSAVLHLAEVLGAQKVDELDPEEYHDFQVNRPVVSTDDDGRRVLTWPTTTVSVAELDGRRFVLVHGIEPSMRWRTYCKELLGIATTLGVRTVITVGGLLADVPHTRPIPVSATSEDPAVQALLDVEQSAYEGPTGIVGVLQHSAQEGGLRALSLWAAVPHYVAHPPSPKATLALVVKLEDLLGVHVPLGDLLDDARAWEHGVDELAEEDEEIAQYVAQLEQAKDTVELPEATGEAIAREFERYLRRRERGDQPGDPRRARPGSKDGGGHAGTPRGTLPGPATSDDDGPDEPDEPEASPGEASPPTG</sequence>
<dbReference type="AlphaFoldDB" id="A0A9X5FBM7"/>
<dbReference type="Pfam" id="PF09754">
    <property type="entry name" value="PAC2"/>
    <property type="match status" value="1"/>
</dbReference>
<dbReference type="Proteomes" id="UP000774283">
    <property type="component" value="Unassembled WGS sequence"/>
</dbReference>
<feature type="region of interest" description="Disordered" evidence="1">
    <location>
        <begin position="1"/>
        <end position="29"/>
    </location>
</feature>
<feature type="compositionally biased region" description="Acidic residues" evidence="1">
    <location>
        <begin position="335"/>
        <end position="347"/>
    </location>
</feature>
<feature type="compositionally biased region" description="Basic and acidic residues" evidence="1">
    <location>
        <begin position="296"/>
        <end position="319"/>
    </location>
</feature>
<gene>
    <name evidence="2" type="ORF">HF995_09365</name>
</gene>
<protein>
    <submittedName>
        <fullName evidence="2">PAC2 family protein</fullName>
    </submittedName>
</protein>
<dbReference type="SUPFAM" id="SSF159659">
    <property type="entry name" value="Cgl1923-like"/>
    <property type="match status" value="1"/>
</dbReference>
<comment type="caution">
    <text evidence="2">The sequence shown here is derived from an EMBL/GenBank/DDBJ whole genome shotgun (WGS) entry which is preliminary data.</text>
</comment>
<proteinExistence type="predicted"/>
<dbReference type="InterPro" id="IPR038389">
    <property type="entry name" value="PSMG2_sf"/>
</dbReference>
<accession>A0A9X5FBM7</accession>
<dbReference type="InterPro" id="IPR019151">
    <property type="entry name" value="Proteasome_assmbl_chaperone_2"/>
</dbReference>
<evidence type="ECO:0000313" key="3">
    <source>
        <dbReference type="Proteomes" id="UP000774283"/>
    </source>
</evidence>
<feature type="compositionally biased region" description="Acidic residues" evidence="1">
    <location>
        <begin position="1"/>
        <end position="11"/>
    </location>
</feature>
<keyword evidence="3" id="KW-1185">Reference proteome</keyword>
<name>A0A9X5FBM7_9MICO</name>
<organism evidence="2 3">
    <name type="scientific">Sanguibacter hominis ATCC BAA-789</name>
    <dbReference type="NCBI Taxonomy" id="1312740"/>
    <lineage>
        <taxon>Bacteria</taxon>
        <taxon>Bacillati</taxon>
        <taxon>Actinomycetota</taxon>
        <taxon>Actinomycetes</taxon>
        <taxon>Micrococcales</taxon>
        <taxon>Sanguibacteraceae</taxon>
        <taxon>Sanguibacter</taxon>
    </lineage>
</organism>